<dbReference type="OrthoDB" id="9799092at2"/>
<feature type="transmembrane region" description="Helical" evidence="4">
    <location>
        <begin position="38"/>
        <end position="61"/>
    </location>
</feature>
<evidence type="ECO:0000256" key="3">
    <source>
        <dbReference type="SAM" id="MobiDB-lite"/>
    </source>
</evidence>
<dbReference type="InterPro" id="IPR016181">
    <property type="entry name" value="Acyl_CoA_acyltransferase"/>
</dbReference>
<dbReference type="KEGG" id="mik:FOE78_09580"/>
<feature type="compositionally biased region" description="Basic residues" evidence="3">
    <location>
        <begin position="338"/>
        <end position="349"/>
    </location>
</feature>
<keyword evidence="4" id="KW-1133">Transmembrane helix</keyword>
<reference evidence="6 7" key="1">
    <citation type="submission" date="2019-07" db="EMBL/GenBank/DDBJ databases">
        <title>Microlunatus dokdonensis sp. nov. isolated from the rhizospheric soil of the wild plant Elymus tsukushiensis.</title>
        <authorList>
            <person name="Ghim S.-Y."/>
            <person name="Hwang Y.-J."/>
            <person name="Son J.-S."/>
            <person name="Shin J.-H."/>
        </authorList>
    </citation>
    <scope>NUCLEOTIDE SEQUENCE [LARGE SCALE GENOMIC DNA]</scope>
    <source>
        <strain evidence="6 7">KUDC0627</strain>
    </source>
</reference>
<protein>
    <submittedName>
        <fullName evidence="6">GNAT family N-acetyltransferase</fullName>
    </submittedName>
</protein>
<dbReference type="Proteomes" id="UP000319263">
    <property type="component" value="Chromosome"/>
</dbReference>
<dbReference type="InterPro" id="IPR000182">
    <property type="entry name" value="GNAT_dom"/>
</dbReference>
<dbReference type="PROSITE" id="PS51186">
    <property type="entry name" value="GNAT"/>
    <property type="match status" value="1"/>
</dbReference>
<dbReference type="SUPFAM" id="SSF55729">
    <property type="entry name" value="Acyl-CoA N-acyltransferases (Nat)"/>
    <property type="match status" value="1"/>
</dbReference>
<evidence type="ECO:0000256" key="1">
    <source>
        <dbReference type="ARBA" id="ARBA00022679"/>
    </source>
</evidence>
<keyword evidence="1 6" id="KW-0808">Transferase</keyword>
<keyword evidence="7" id="KW-1185">Reference proteome</keyword>
<name>A0A516PY72_9ACTN</name>
<dbReference type="Pfam" id="PF00583">
    <property type="entry name" value="Acetyltransf_1"/>
    <property type="match status" value="1"/>
</dbReference>
<keyword evidence="4" id="KW-0812">Transmembrane</keyword>
<dbReference type="InterPro" id="IPR050680">
    <property type="entry name" value="YpeA/RimI_acetyltransf"/>
</dbReference>
<keyword evidence="4" id="KW-0472">Membrane</keyword>
<dbReference type="EMBL" id="CP041692">
    <property type="protein sequence ID" value="QDP96116.1"/>
    <property type="molecule type" value="Genomic_DNA"/>
</dbReference>
<organism evidence="6 7">
    <name type="scientific">Microlunatus elymi</name>
    <dbReference type="NCBI Taxonomy" id="2596828"/>
    <lineage>
        <taxon>Bacteria</taxon>
        <taxon>Bacillati</taxon>
        <taxon>Actinomycetota</taxon>
        <taxon>Actinomycetes</taxon>
        <taxon>Propionibacteriales</taxon>
        <taxon>Propionibacteriaceae</taxon>
        <taxon>Microlunatus</taxon>
    </lineage>
</organism>
<feature type="transmembrane region" description="Helical" evidence="4">
    <location>
        <begin position="73"/>
        <end position="94"/>
    </location>
</feature>
<evidence type="ECO:0000313" key="6">
    <source>
        <dbReference type="EMBL" id="QDP96116.1"/>
    </source>
</evidence>
<dbReference type="RefSeq" id="WP_143986082.1">
    <property type="nucleotide sequence ID" value="NZ_CP041692.1"/>
</dbReference>
<dbReference type="PANTHER" id="PTHR43420">
    <property type="entry name" value="ACETYLTRANSFERASE"/>
    <property type="match status" value="1"/>
</dbReference>
<evidence type="ECO:0000313" key="7">
    <source>
        <dbReference type="Proteomes" id="UP000319263"/>
    </source>
</evidence>
<evidence type="ECO:0000256" key="4">
    <source>
        <dbReference type="SAM" id="Phobius"/>
    </source>
</evidence>
<dbReference type="Gene3D" id="3.40.630.30">
    <property type="match status" value="1"/>
</dbReference>
<evidence type="ECO:0000256" key="2">
    <source>
        <dbReference type="ARBA" id="ARBA00023315"/>
    </source>
</evidence>
<feature type="domain" description="N-acetyltransferase" evidence="5">
    <location>
        <begin position="201"/>
        <end position="342"/>
    </location>
</feature>
<keyword evidence="2" id="KW-0012">Acyltransferase</keyword>
<evidence type="ECO:0000259" key="5">
    <source>
        <dbReference type="PROSITE" id="PS51186"/>
    </source>
</evidence>
<dbReference type="CDD" id="cd04301">
    <property type="entry name" value="NAT_SF"/>
    <property type="match status" value="1"/>
</dbReference>
<dbReference type="GO" id="GO:0016747">
    <property type="term" value="F:acyltransferase activity, transferring groups other than amino-acyl groups"/>
    <property type="evidence" value="ECO:0007669"/>
    <property type="project" value="InterPro"/>
</dbReference>
<feature type="region of interest" description="Disordered" evidence="3">
    <location>
        <begin position="318"/>
        <end position="349"/>
    </location>
</feature>
<sequence>MTAEIEQPALTAAAAPATLVEADQPSAPKTWRCAPATIGLVLALMVIIGIAVPAAAVISLLTGVTAFGGQQALVLSVLGVLGLLTLAFGWRLALHPRLRVDGDRLLIINPFRRHTFDLAEVTLLTPGGDGLIVGSAEAGAEAWCVQKPTGAIKAGRHTRADQVCAELTEVRDRYRRPLYEPDDDRTVLRFAHPGEEELLTELERSASVARLAHIFPPDEFPYPDEEICRRWQQVLGDRTRQTMIAEVNGQPVGYAAWGGVRVLHLGVAEPYQRQGVGSVLLEATEEELFADPSIPEIELWVLTENSVARAFYRDHGWSETDDERPAEFPPNPPELRMIRRNPHLARRSR</sequence>
<dbReference type="AlphaFoldDB" id="A0A516PY72"/>
<gene>
    <name evidence="6" type="ORF">FOE78_09580</name>
</gene>
<accession>A0A516PY72</accession>
<proteinExistence type="predicted"/>